<evidence type="ECO:0000259" key="2">
    <source>
        <dbReference type="Pfam" id="PF17100"/>
    </source>
</evidence>
<feature type="compositionally biased region" description="Basic and acidic residues" evidence="1">
    <location>
        <begin position="1"/>
        <end position="11"/>
    </location>
</feature>
<evidence type="ECO:0000313" key="4">
    <source>
        <dbReference type="Proteomes" id="UP000616885"/>
    </source>
</evidence>
<sequence>MTAAMRDETRVEIGTQHSPGILKRLVSRVRNNSSSNSSGSGSSSSSSNDYAARKPSTSPVRRGTVDSDDSQCDPKCRRLTPSPHSKPKPQQKPSKPQKQHHQPSAAIPYSRSGYAPAPKKKSVSSASSGHSAEIALSRELWDEAYDALRLDPSTKSLVVTYEAIISQELSDDLKLATRSTLSPPDGDTNRRMELMSAITRAGLSKRKGSKPSQADDVPKILLDSTRRTVETAWDEYPSAALAWSGLSILTPLLIDPILRHDEFRKGMVHVIGRIHWYMHLTYLLQCPSWHDAEDLAARQDELAARRTRARDEVLRLYRRVLEFEMNCVCASASAWNSAARHMVRWNSLDKLNESIVEADGKVRRLVEELVVEGAMRTRMLAWEADLDLDALVVKTAMQEEERRMMEERRGDEQPGDA</sequence>
<feature type="domain" description="NWD NACHT-NTPase N-terminal" evidence="2">
    <location>
        <begin position="139"/>
        <end position="362"/>
    </location>
</feature>
<dbReference type="AlphaFoldDB" id="A0A8H7NBY0"/>
<dbReference type="Pfam" id="PF17100">
    <property type="entry name" value="NACHT_N"/>
    <property type="match status" value="1"/>
</dbReference>
<dbReference type="EMBL" id="JADCTT010000004">
    <property type="protein sequence ID" value="KAF9753039.1"/>
    <property type="molecule type" value="Genomic_DNA"/>
</dbReference>
<proteinExistence type="predicted"/>
<feature type="region of interest" description="Disordered" evidence="1">
    <location>
        <begin position="1"/>
        <end position="128"/>
    </location>
</feature>
<name>A0A8H7NBY0_BIOOC</name>
<organism evidence="3 4">
    <name type="scientific">Bionectria ochroleuca</name>
    <name type="common">Gliocladium roseum</name>
    <dbReference type="NCBI Taxonomy" id="29856"/>
    <lineage>
        <taxon>Eukaryota</taxon>
        <taxon>Fungi</taxon>
        <taxon>Dikarya</taxon>
        <taxon>Ascomycota</taxon>
        <taxon>Pezizomycotina</taxon>
        <taxon>Sordariomycetes</taxon>
        <taxon>Hypocreomycetidae</taxon>
        <taxon>Hypocreales</taxon>
        <taxon>Bionectriaceae</taxon>
        <taxon>Clonostachys</taxon>
    </lineage>
</organism>
<feature type="compositionally biased region" description="Low complexity" evidence="1">
    <location>
        <begin position="31"/>
        <end position="48"/>
    </location>
</feature>
<dbReference type="InterPro" id="IPR031359">
    <property type="entry name" value="NACHT_N"/>
</dbReference>
<accession>A0A8H7NBY0</accession>
<evidence type="ECO:0000313" key="3">
    <source>
        <dbReference type="EMBL" id="KAF9753039.1"/>
    </source>
</evidence>
<comment type="caution">
    <text evidence="3">The sequence shown here is derived from an EMBL/GenBank/DDBJ whole genome shotgun (WGS) entry which is preliminary data.</text>
</comment>
<protein>
    <recommendedName>
        <fullName evidence="2">NWD NACHT-NTPase N-terminal domain-containing protein</fullName>
    </recommendedName>
</protein>
<reference evidence="3" key="1">
    <citation type="submission" date="2020-10" db="EMBL/GenBank/DDBJ databases">
        <title>High-Quality Genome Resource of Clonostachys rosea strain S41 by Oxford Nanopore Long-Read Sequencing.</title>
        <authorList>
            <person name="Wang H."/>
        </authorList>
    </citation>
    <scope>NUCLEOTIDE SEQUENCE</scope>
    <source>
        <strain evidence="3">S41</strain>
    </source>
</reference>
<feature type="compositionally biased region" description="Basic residues" evidence="1">
    <location>
        <begin position="85"/>
        <end position="101"/>
    </location>
</feature>
<evidence type="ECO:0000256" key="1">
    <source>
        <dbReference type="SAM" id="MobiDB-lite"/>
    </source>
</evidence>
<dbReference type="Proteomes" id="UP000616885">
    <property type="component" value="Unassembled WGS sequence"/>
</dbReference>
<gene>
    <name evidence="3" type="ORF">IM811_011797</name>
</gene>